<evidence type="ECO:0000259" key="1">
    <source>
        <dbReference type="PROSITE" id="PS51186"/>
    </source>
</evidence>
<reference evidence="2" key="1">
    <citation type="submission" date="2024-03" db="EMBL/GenBank/DDBJ databases">
        <title>Study on the Mechanism of Salmonella Phage vB_SalP_SE29 Recognizing the Surface Receptor of Host Bacteria.</title>
        <authorList>
            <person name="Zhang L."/>
            <person name="Liang S."/>
            <person name="Liang R."/>
        </authorList>
    </citation>
    <scope>NUCLEOTIDE SEQUENCE</scope>
</reference>
<dbReference type="GO" id="GO:0016747">
    <property type="term" value="F:acyltransferase activity, transferring groups other than amino-acyl groups"/>
    <property type="evidence" value="ECO:0007669"/>
    <property type="project" value="InterPro"/>
</dbReference>
<dbReference type="Gene3D" id="3.40.630.30">
    <property type="match status" value="1"/>
</dbReference>
<dbReference type="CDD" id="cd04301">
    <property type="entry name" value="NAT_SF"/>
    <property type="match status" value="1"/>
</dbReference>
<accession>A0AAX4LX90</accession>
<dbReference type="InterPro" id="IPR016181">
    <property type="entry name" value="Acyl_CoA_acyltransferase"/>
</dbReference>
<evidence type="ECO:0000313" key="3">
    <source>
        <dbReference type="Proteomes" id="UP001434079"/>
    </source>
</evidence>
<dbReference type="EMBL" id="PP526725">
    <property type="protein sequence ID" value="WXX03184.1"/>
    <property type="molecule type" value="Genomic_DNA"/>
</dbReference>
<dbReference type="Pfam" id="PF00583">
    <property type="entry name" value="Acetyltransf_1"/>
    <property type="match status" value="1"/>
</dbReference>
<organism evidence="2 3">
    <name type="scientific">Salmonella phage vB_SalP_SE29</name>
    <dbReference type="NCBI Taxonomy" id="3134913"/>
    <lineage>
        <taxon>Viruses</taxon>
        <taxon>Duplodnaviria</taxon>
        <taxon>Heunggongvirae</taxon>
        <taxon>Uroviricota</taxon>
        <taxon>Caudoviricetes</taxon>
        <taxon>Autographivirales</taxon>
        <taxon>Autosignataviridae</taxon>
        <taxon>Molineuxvirinae</taxon>
        <taxon>Zindervirus</taxon>
    </lineage>
</organism>
<proteinExistence type="predicted"/>
<feature type="domain" description="N-acetyltransferase" evidence="1">
    <location>
        <begin position="17"/>
        <end position="170"/>
    </location>
</feature>
<gene>
    <name evidence="2" type="ORF">IODZLFCR_CDS0040</name>
</gene>
<sequence length="170" mass="19086">MQALYPILHSATVRGAAMIRPASFLDIPSIINLGNRYVEEEVKKVAHHCAVWDAETSAHFLCQSLTSSDMFLWVAVDDGELVGFLWAATHPMAPWNPAMVASDMLFYVVPEKRGSLIGMRLVKEYKAWAESMACVEVRLSIASGINEERVGRMFNRLGFETFGTVYNHKF</sequence>
<name>A0AAX4LX90_9CAUD</name>
<dbReference type="Proteomes" id="UP001434079">
    <property type="component" value="Segment"/>
</dbReference>
<protein>
    <submittedName>
        <fullName evidence="2">Acetyltransferase</fullName>
    </submittedName>
</protein>
<dbReference type="InterPro" id="IPR000182">
    <property type="entry name" value="GNAT_dom"/>
</dbReference>
<evidence type="ECO:0000313" key="2">
    <source>
        <dbReference type="EMBL" id="WXX03184.1"/>
    </source>
</evidence>
<dbReference type="PROSITE" id="PS51186">
    <property type="entry name" value="GNAT"/>
    <property type="match status" value="1"/>
</dbReference>
<dbReference type="SUPFAM" id="SSF55729">
    <property type="entry name" value="Acyl-CoA N-acyltransferases (Nat)"/>
    <property type="match status" value="1"/>
</dbReference>